<accession>A0ABS1T6S4</accession>
<dbReference type="InterPro" id="IPR036388">
    <property type="entry name" value="WH-like_DNA-bd_sf"/>
</dbReference>
<keyword evidence="5" id="KW-0804">Transcription</keyword>
<keyword evidence="8" id="KW-1185">Reference proteome</keyword>
<evidence type="ECO:0000256" key="2">
    <source>
        <dbReference type="ARBA" id="ARBA00022898"/>
    </source>
</evidence>
<dbReference type="InterPro" id="IPR051446">
    <property type="entry name" value="HTH_trans_reg/aminotransferase"/>
</dbReference>
<comment type="caution">
    <text evidence="7">The sequence shown here is derived from an EMBL/GenBank/DDBJ whole genome shotgun (WGS) entry which is preliminary data.</text>
</comment>
<dbReference type="SUPFAM" id="SSF46785">
    <property type="entry name" value="Winged helix' DNA-binding domain"/>
    <property type="match status" value="1"/>
</dbReference>
<keyword evidence="7" id="KW-0808">Transferase</keyword>
<organism evidence="7 8">
    <name type="scientific">Clostridium rhizosphaerae</name>
    <dbReference type="NCBI Taxonomy" id="2803861"/>
    <lineage>
        <taxon>Bacteria</taxon>
        <taxon>Bacillati</taxon>
        <taxon>Bacillota</taxon>
        <taxon>Clostridia</taxon>
        <taxon>Eubacteriales</taxon>
        <taxon>Clostridiaceae</taxon>
        <taxon>Clostridium</taxon>
    </lineage>
</organism>
<dbReference type="PANTHER" id="PTHR46577:SF1">
    <property type="entry name" value="HTH-TYPE TRANSCRIPTIONAL REGULATORY PROTEIN GABR"/>
    <property type="match status" value="1"/>
</dbReference>
<sequence>MFELASIFKKNLDSPLYCQLYQHIREEIKSDKLPVGTKLPSIRQLSQDLNISKNTVELAYQQLTDEGYIKSRPRSGLYVAELEKDFNRRVPVLADSRQKEKDNLKQEYKYDFDPNAVDLEHFPFSTWKKITNECLNPYRNDLFKYDVTMGNNKLREVISMYLRHSRGVYCDSSQIIIGATNQHLIGILFQILSFDKFKVAIEDPGCIEMKSIFKNFCFEFVGIPVDNDGIDLEKLKCSGAKLVYITPSKQFPCSVVMPIGKRLSLLKWAEEEDVLIIEGDYDGEYRYHGKPIPALQGLTNANNVIYLSTFSKYIFPSICISYMVLPEKLAKIYNNGLYFHEQSVPRISQQILHQFIEGGNFERHLRKMRNLYSKKHMILINSINEFLGDKVTIVGKDAGLHILIQVDNGMTEEELIELAALRGVKVYSYKAYLWNRDTYSIPRIIIGFGGLNIDSIVYGIKLLKEAWN</sequence>
<keyword evidence="7" id="KW-0032">Aminotransferase</keyword>
<evidence type="ECO:0000313" key="7">
    <source>
        <dbReference type="EMBL" id="MBL4935005.1"/>
    </source>
</evidence>
<dbReference type="InterPro" id="IPR015424">
    <property type="entry name" value="PyrdxlP-dep_Trfase"/>
</dbReference>
<dbReference type="Gene3D" id="3.40.640.10">
    <property type="entry name" value="Type I PLP-dependent aspartate aminotransferase-like (Major domain)"/>
    <property type="match status" value="1"/>
</dbReference>
<dbReference type="RefSeq" id="WP_202747631.1">
    <property type="nucleotide sequence ID" value="NZ_JAESWC010000002.1"/>
</dbReference>
<dbReference type="CDD" id="cd07377">
    <property type="entry name" value="WHTH_GntR"/>
    <property type="match status" value="1"/>
</dbReference>
<dbReference type="SMART" id="SM00345">
    <property type="entry name" value="HTH_GNTR"/>
    <property type="match status" value="1"/>
</dbReference>
<dbReference type="Gene3D" id="1.10.10.10">
    <property type="entry name" value="Winged helix-like DNA-binding domain superfamily/Winged helix DNA-binding domain"/>
    <property type="match status" value="1"/>
</dbReference>
<evidence type="ECO:0000259" key="6">
    <source>
        <dbReference type="PROSITE" id="PS50949"/>
    </source>
</evidence>
<dbReference type="CDD" id="cd00609">
    <property type="entry name" value="AAT_like"/>
    <property type="match status" value="1"/>
</dbReference>
<name>A0ABS1T6S4_9CLOT</name>
<dbReference type="PANTHER" id="PTHR46577">
    <property type="entry name" value="HTH-TYPE TRANSCRIPTIONAL REGULATORY PROTEIN GABR"/>
    <property type="match status" value="1"/>
</dbReference>
<evidence type="ECO:0000256" key="5">
    <source>
        <dbReference type="ARBA" id="ARBA00023163"/>
    </source>
</evidence>
<dbReference type="InterPro" id="IPR036390">
    <property type="entry name" value="WH_DNA-bd_sf"/>
</dbReference>
<comment type="similarity">
    <text evidence="1">In the C-terminal section; belongs to the class-I pyridoxal-phosphate-dependent aminotransferase family.</text>
</comment>
<evidence type="ECO:0000256" key="3">
    <source>
        <dbReference type="ARBA" id="ARBA00023015"/>
    </source>
</evidence>
<dbReference type="PRINTS" id="PR00035">
    <property type="entry name" value="HTHGNTR"/>
</dbReference>
<evidence type="ECO:0000313" key="8">
    <source>
        <dbReference type="Proteomes" id="UP000632377"/>
    </source>
</evidence>
<gene>
    <name evidence="7" type="ORF">JK636_04445</name>
</gene>
<dbReference type="GO" id="GO:0008483">
    <property type="term" value="F:transaminase activity"/>
    <property type="evidence" value="ECO:0007669"/>
    <property type="project" value="UniProtKB-KW"/>
</dbReference>
<feature type="domain" description="HTH gntR-type" evidence="6">
    <location>
        <begin position="14"/>
        <end position="82"/>
    </location>
</feature>
<dbReference type="Pfam" id="PF00392">
    <property type="entry name" value="GntR"/>
    <property type="match status" value="1"/>
</dbReference>
<dbReference type="InterPro" id="IPR015421">
    <property type="entry name" value="PyrdxlP-dep_Trfase_major"/>
</dbReference>
<dbReference type="Proteomes" id="UP000632377">
    <property type="component" value="Unassembled WGS sequence"/>
</dbReference>
<keyword evidence="2" id="KW-0663">Pyridoxal phosphate</keyword>
<evidence type="ECO:0000256" key="4">
    <source>
        <dbReference type="ARBA" id="ARBA00023125"/>
    </source>
</evidence>
<dbReference type="InterPro" id="IPR000524">
    <property type="entry name" value="Tscrpt_reg_HTH_GntR"/>
</dbReference>
<reference evidence="7 8" key="1">
    <citation type="submission" date="2021-01" db="EMBL/GenBank/DDBJ databases">
        <title>Genome public.</title>
        <authorList>
            <person name="Liu C."/>
            <person name="Sun Q."/>
        </authorList>
    </citation>
    <scope>NUCLEOTIDE SEQUENCE [LARGE SCALE GENOMIC DNA]</scope>
    <source>
        <strain evidence="7 8">YIM B02515</strain>
    </source>
</reference>
<proteinExistence type="inferred from homology"/>
<evidence type="ECO:0000256" key="1">
    <source>
        <dbReference type="ARBA" id="ARBA00005384"/>
    </source>
</evidence>
<dbReference type="PROSITE" id="PS50949">
    <property type="entry name" value="HTH_GNTR"/>
    <property type="match status" value="1"/>
</dbReference>
<protein>
    <submittedName>
        <fullName evidence="7">PLP-dependent aminotransferase family protein</fullName>
    </submittedName>
</protein>
<dbReference type="EMBL" id="JAESWC010000002">
    <property type="protein sequence ID" value="MBL4935005.1"/>
    <property type="molecule type" value="Genomic_DNA"/>
</dbReference>
<keyword evidence="3" id="KW-0805">Transcription regulation</keyword>
<dbReference type="SUPFAM" id="SSF53383">
    <property type="entry name" value="PLP-dependent transferases"/>
    <property type="match status" value="1"/>
</dbReference>
<keyword evidence="4" id="KW-0238">DNA-binding</keyword>